<dbReference type="InterPro" id="IPR036390">
    <property type="entry name" value="WH_DNA-bd_sf"/>
</dbReference>
<dbReference type="InterPro" id="IPR022876">
    <property type="entry name" value="Tscrpt_rep_Rex"/>
</dbReference>
<feature type="DNA-binding region" description="H-T-H motif" evidence="7">
    <location>
        <begin position="17"/>
        <end position="56"/>
    </location>
</feature>
<evidence type="ECO:0000256" key="4">
    <source>
        <dbReference type="ARBA" id="ARBA00023027"/>
    </source>
</evidence>
<sequence>MPDTKDIPDKIIQRLPHYYVQLKKLLSDDTEYISSEKLSKIMGYSSSLIRRDLSHFGSFGKKSYGYDINCLYETISKILGFSSNKKMIIIGAGFLGRALANNKSYKERGYELIGLFDKDPAIIGLEFNGLQVMDIEFAPGFIKQNQVEVAALAVPSDEAQKAANLLINSGIKGIWDFTETPISVPDDIILVEQNMNDGLCKLSCRLMQKSNECSEQNE</sequence>
<comment type="subunit">
    <text evidence="7">Homodimer.</text>
</comment>
<evidence type="ECO:0000256" key="6">
    <source>
        <dbReference type="ARBA" id="ARBA00023163"/>
    </source>
</evidence>
<dbReference type="InterPro" id="IPR009718">
    <property type="entry name" value="Rex_DNA-bd_C_dom"/>
</dbReference>
<dbReference type="Pfam" id="PF06971">
    <property type="entry name" value="Put_DNA-bind_N"/>
    <property type="match status" value="1"/>
</dbReference>
<dbReference type="GO" id="GO:0005737">
    <property type="term" value="C:cytoplasm"/>
    <property type="evidence" value="ECO:0007669"/>
    <property type="project" value="UniProtKB-SubCell"/>
</dbReference>
<name>A0A931AXM3_9FIRM</name>
<dbReference type="InterPro" id="IPR036291">
    <property type="entry name" value="NAD(P)-bd_dom_sf"/>
</dbReference>
<gene>
    <name evidence="7" type="primary">rex</name>
    <name evidence="9" type="ORF">I0Q91_12520</name>
</gene>
<evidence type="ECO:0000313" key="10">
    <source>
        <dbReference type="Proteomes" id="UP000621436"/>
    </source>
</evidence>
<dbReference type="NCBIfam" id="NF003995">
    <property type="entry name" value="PRK05472.2-4"/>
    <property type="match status" value="1"/>
</dbReference>
<accession>A0A931AXM3</accession>
<dbReference type="InterPro" id="IPR003781">
    <property type="entry name" value="CoA-bd"/>
</dbReference>
<evidence type="ECO:0000256" key="7">
    <source>
        <dbReference type="HAMAP-Rule" id="MF_01131"/>
    </source>
</evidence>
<comment type="function">
    <text evidence="7">Modulates transcription in response to changes in cellular NADH/NAD(+) redox state.</text>
</comment>
<keyword evidence="2 7" id="KW-0678">Repressor</keyword>
<dbReference type="PANTHER" id="PTHR35786">
    <property type="entry name" value="REDOX-SENSING TRANSCRIPTIONAL REPRESSOR REX"/>
    <property type="match status" value="1"/>
</dbReference>
<proteinExistence type="inferred from homology"/>
<keyword evidence="3 7" id="KW-0805">Transcription regulation</keyword>
<comment type="caution">
    <text evidence="9">The sequence shown here is derived from an EMBL/GenBank/DDBJ whole genome shotgun (WGS) entry which is preliminary data.</text>
</comment>
<comment type="subcellular location">
    <subcellularLocation>
        <location evidence="7">Cytoplasm</location>
    </subcellularLocation>
</comment>
<dbReference type="PANTHER" id="PTHR35786:SF1">
    <property type="entry name" value="REDOX-SENSING TRANSCRIPTIONAL REPRESSOR REX 1"/>
    <property type="match status" value="1"/>
</dbReference>
<evidence type="ECO:0000256" key="3">
    <source>
        <dbReference type="ARBA" id="ARBA00023015"/>
    </source>
</evidence>
<reference evidence="9" key="1">
    <citation type="submission" date="2020-11" db="EMBL/GenBank/DDBJ databases">
        <title>Halonatronomonas betainensis gen. nov., sp. nov. a novel haloalkaliphilic representative of the family Halanaerobiacae capable of betaine degradation.</title>
        <authorList>
            <person name="Boltyanskaya Y."/>
            <person name="Kevbrin V."/>
            <person name="Detkova E."/>
            <person name="Grouzdev D.S."/>
            <person name="Koziaeva V."/>
            <person name="Zhilina T."/>
        </authorList>
    </citation>
    <scope>NUCLEOTIDE SEQUENCE</scope>
    <source>
        <strain evidence="9">Z-7014</strain>
    </source>
</reference>
<keyword evidence="5 7" id="KW-0238">DNA-binding</keyword>
<keyword evidence="10" id="KW-1185">Reference proteome</keyword>
<dbReference type="GO" id="GO:0045892">
    <property type="term" value="P:negative regulation of DNA-templated transcription"/>
    <property type="evidence" value="ECO:0007669"/>
    <property type="project" value="InterPro"/>
</dbReference>
<feature type="domain" description="CoA-binding" evidence="8">
    <location>
        <begin position="80"/>
        <end position="181"/>
    </location>
</feature>
<dbReference type="NCBIfam" id="NF003994">
    <property type="entry name" value="PRK05472.2-3"/>
    <property type="match status" value="1"/>
</dbReference>
<protein>
    <recommendedName>
        <fullName evidence="7">Redox-sensing transcriptional repressor Rex</fullName>
    </recommendedName>
</protein>
<dbReference type="Pfam" id="PF02629">
    <property type="entry name" value="CoA_binding"/>
    <property type="match status" value="1"/>
</dbReference>
<evidence type="ECO:0000256" key="2">
    <source>
        <dbReference type="ARBA" id="ARBA00022491"/>
    </source>
</evidence>
<keyword evidence="1 7" id="KW-0963">Cytoplasm</keyword>
<evidence type="ECO:0000256" key="1">
    <source>
        <dbReference type="ARBA" id="ARBA00022490"/>
    </source>
</evidence>
<dbReference type="SUPFAM" id="SSF46785">
    <property type="entry name" value="Winged helix' DNA-binding domain"/>
    <property type="match status" value="1"/>
</dbReference>
<dbReference type="Gene3D" id="3.40.50.720">
    <property type="entry name" value="NAD(P)-binding Rossmann-like Domain"/>
    <property type="match status" value="1"/>
</dbReference>
<keyword evidence="4 7" id="KW-0520">NAD</keyword>
<dbReference type="HAMAP" id="MF_01131">
    <property type="entry name" value="Rex"/>
    <property type="match status" value="1"/>
</dbReference>
<dbReference type="Proteomes" id="UP000621436">
    <property type="component" value="Unassembled WGS sequence"/>
</dbReference>
<comment type="similarity">
    <text evidence="7">Belongs to the transcriptional regulatory Rex family.</text>
</comment>
<dbReference type="NCBIfam" id="NF003996">
    <property type="entry name" value="PRK05472.2-5"/>
    <property type="match status" value="1"/>
</dbReference>
<dbReference type="AlphaFoldDB" id="A0A931AXM3"/>
<dbReference type="SMART" id="SM00881">
    <property type="entry name" value="CoA_binding"/>
    <property type="match status" value="1"/>
</dbReference>
<dbReference type="RefSeq" id="WP_270454971.1">
    <property type="nucleotide sequence ID" value="NZ_JADPIE010000008.1"/>
</dbReference>
<evidence type="ECO:0000313" key="9">
    <source>
        <dbReference type="EMBL" id="MBF8437911.1"/>
    </source>
</evidence>
<keyword evidence="6 7" id="KW-0804">Transcription</keyword>
<organism evidence="9 10">
    <name type="scientific">Halonatronomonas betaini</name>
    <dbReference type="NCBI Taxonomy" id="2778430"/>
    <lineage>
        <taxon>Bacteria</taxon>
        <taxon>Bacillati</taxon>
        <taxon>Bacillota</taxon>
        <taxon>Clostridia</taxon>
        <taxon>Halanaerobiales</taxon>
        <taxon>Halarsenatibacteraceae</taxon>
        <taxon>Halonatronomonas</taxon>
    </lineage>
</organism>
<dbReference type="GO" id="GO:0003677">
    <property type="term" value="F:DNA binding"/>
    <property type="evidence" value="ECO:0007669"/>
    <property type="project" value="UniProtKB-UniRule"/>
</dbReference>
<evidence type="ECO:0000256" key="5">
    <source>
        <dbReference type="ARBA" id="ARBA00023125"/>
    </source>
</evidence>
<dbReference type="EMBL" id="JADPIE010000008">
    <property type="protein sequence ID" value="MBF8437911.1"/>
    <property type="molecule type" value="Genomic_DNA"/>
</dbReference>
<feature type="binding site" evidence="7">
    <location>
        <begin position="91"/>
        <end position="96"/>
    </location>
    <ligand>
        <name>NAD(+)</name>
        <dbReference type="ChEBI" id="CHEBI:57540"/>
    </ligand>
</feature>
<dbReference type="SUPFAM" id="SSF51735">
    <property type="entry name" value="NAD(P)-binding Rossmann-fold domains"/>
    <property type="match status" value="1"/>
</dbReference>
<dbReference type="GO" id="GO:0051775">
    <property type="term" value="P:response to redox state"/>
    <property type="evidence" value="ECO:0007669"/>
    <property type="project" value="InterPro"/>
</dbReference>
<dbReference type="GO" id="GO:0003700">
    <property type="term" value="F:DNA-binding transcription factor activity"/>
    <property type="evidence" value="ECO:0007669"/>
    <property type="project" value="UniProtKB-UniRule"/>
</dbReference>
<evidence type="ECO:0000259" key="8">
    <source>
        <dbReference type="SMART" id="SM00881"/>
    </source>
</evidence>
<dbReference type="Gene3D" id="1.10.10.10">
    <property type="entry name" value="Winged helix-like DNA-binding domain superfamily/Winged helix DNA-binding domain"/>
    <property type="match status" value="1"/>
</dbReference>
<dbReference type="InterPro" id="IPR036388">
    <property type="entry name" value="WH-like_DNA-bd_sf"/>
</dbReference>